<dbReference type="SUPFAM" id="SSF51735">
    <property type="entry name" value="NAD(P)-binding Rossmann-fold domains"/>
    <property type="match status" value="1"/>
</dbReference>
<evidence type="ECO:0000256" key="3">
    <source>
        <dbReference type="RuleBase" id="RU000363"/>
    </source>
</evidence>
<evidence type="ECO:0000256" key="1">
    <source>
        <dbReference type="ARBA" id="ARBA00006484"/>
    </source>
</evidence>
<organism evidence="4 5">
    <name type="scientific">Absidia repens</name>
    <dbReference type="NCBI Taxonomy" id="90262"/>
    <lineage>
        <taxon>Eukaryota</taxon>
        <taxon>Fungi</taxon>
        <taxon>Fungi incertae sedis</taxon>
        <taxon>Mucoromycota</taxon>
        <taxon>Mucoromycotina</taxon>
        <taxon>Mucoromycetes</taxon>
        <taxon>Mucorales</taxon>
        <taxon>Cunninghamellaceae</taxon>
        <taxon>Absidia</taxon>
    </lineage>
</organism>
<dbReference type="OrthoDB" id="2102561at2759"/>
<dbReference type="EMBL" id="MCGE01000001">
    <property type="protein sequence ID" value="ORZ25676.1"/>
    <property type="molecule type" value="Genomic_DNA"/>
</dbReference>
<keyword evidence="5" id="KW-1185">Reference proteome</keyword>
<reference evidence="4 5" key="1">
    <citation type="submission" date="2016-07" db="EMBL/GenBank/DDBJ databases">
        <title>Pervasive Adenine N6-methylation of Active Genes in Fungi.</title>
        <authorList>
            <consortium name="DOE Joint Genome Institute"/>
            <person name="Mondo S.J."/>
            <person name="Dannebaum R.O."/>
            <person name="Kuo R.C."/>
            <person name="Labutti K."/>
            <person name="Haridas S."/>
            <person name="Kuo A."/>
            <person name="Salamov A."/>
            <person name="Ahrendt S.R."/>
            <person name="Lipzen A."/>
            <person name="Sullivan W."/>
            <person name="Andreopoulos W.B."/>
            <person name="Clum A."/>
            <person name="Lindquist E."/>
            <person name="Daum C."/>
            <person name="Ramamoorthy G.K."/>
            <person name="Gryganskyi A."/>
            <person name="Culley D."/>
            <person name="Magnuson J.K."/>
            <person name="James T.Y."/>
            <person name="O'Malley M.A."/>
            <person name="Stajich J.E."/>
            <person name="Spatafora J.W."/>
            <person name="Visel A."/>
            <person name="Grigoriev I.V."/>
        </authorList>
    </citation>
    <scope>NUCLEOTIDE SEQUENCE [LARGE SCALE GENOMIC DNA]</scope>
    <source>
        <strain evidence="4 5">NRRL 1336</strain>
    </source>
</reference>
<dbReference type="Gene3D" id="3.40.50.720">
    <property type="entry name" value="NAD(P)-binding Rossmann-like Domain"/>
    <property type="match status" value="1"/>
</dbReference>
<dbReference type="GO" id="GO:0005783">
    <property type="term" value="C:endoplasmic reticulum"/>
    <property type="evidence" value="ECO:0007669"/>
    <property type="project" value="TreeGrafter"/>
</dbReference>
<dbReference type="InterPro" id="IPR036291">
    <property type="entry name" value="NAD(P)-bd_dom_sf"/>
</dbReference>
<dbReference type="InterPro" id="IPR002347">
    <property type="entry name" value="SDR_fam"/>
</dbReference>
<dbReference type="PANTHER" id="PTHR44169">
    <property type="entry name" value="NADPH-DEPENDENT 1-ACYLDIHYDROXYACETONE PHOSPHATE REDUCTASE"/>
    <property type="match status" value="1"/>
</dbReference>
<dbReference type="CDD" id="cd05374">
    <property type="entry name" value="17beta-HSD-like_SDR_c"/>
    <property type="match status" value="1"/>
</dbReference>
<dbReference type="PRINTS" id="PR00080">
    <property type="entry name" value="SDRFAMILY"/>
</dbReference>
<evidence type="ECO:0000313" key="4">
    <source>
        <dbReference type="EMBL" id="ORZ25676.1"/>
    </source>
</evidence>
<name>A0A1X2J1H6_9FUNG</name>
<dbReference type="STRING" id="90262.A0A1X2J1H6"/>
<evidence type="ECO:0000313" key="5">
    <source>
        <dbReference type="Proteomes" id="UP000193560"/>
    </source>
</evidence>
<dbReference type="GO" id="GO:0016491">
    <property type="term" value="F:oxidoreductase activity"/>
    <property type="evidence" value="ECO:0007669"/>
    <property type="project" value="UniProtKB-KW"/>
</dbReference>
<protein>
    <recommendedName>
        <fullName evidence="6">Oxidoreductase</fullName>
    </recommendedName>
</protein>
<dbReference type="AlphaFoldDB" id="A0A1X2J1H6"/>
<dbReference type="Proteomes" id="UP000193560">
    <property type="component" value="Unassembled WGS sequence"/>
</dbReference>
<proteinExistence type="inferred from homology"/>
<evidence type="ECO:0008006" key="6">
    <source>
        <dbReference type="Google" id="ProtNLM"/>
    </source>
</evidence>
<dbReference type="FunFam" id="3.40.50.720:FF:000261">
    <property type="entry name" value="NADPH-dependent 1-acyldihydroxyacetone phosphate reductase"/>
    <property type="match status" value="1"/>
</dbReference>
<dbReference type="Pfam" id="PF00106">
    <property type="entry name" value="adh_short"/>
    <property type="match status" value="1"/>
</dbReference>
<dbReference type="PRINTS" id="PR00081">
    <property type="entry name" value="GDHRDH"/>
</dbReference>
<comment type="similarity">
    <text evidence="1 3">Belongs to the short-chain dehydrogenases/reductases (SDR) family.</text>
</comment>
<sequence length="282" mass="30738">MTKAVTIVLVTGCTRGGIGYEICKSFTQREGFRVYATARKVENMDGLEDCIKLALDITDLKAIEKVVQDVIAKEGRIDILVNNAGIPAVAALLDVDMDYARTCIETNVFGPLSMARAVAPSMAKLGHGKIVNVGSVAGYASMPWAGVYAISKTMVHSMSDVLRLELRPFGISVTVVAPGAITSNIGKASTQSITLPKNSLYTSVAEFIKRRATMSQGPHSTPTHVFAETVVTKILQAQPPKYITSGTSSFKFWLLYYMPVFIRDYLYEKQFGVDQVKPIKID</sequence>
<gene>
    <name evidence="4" type="ORF">BCR42DRAFT_479821</name>
</gene>
<dbReference type="PANTHER" id="PTHR44169:SF6">
    <property type="entry name" value="NADPH-DEPENDENT 1-ACYLDIHYDROXYACETONE PHOSPHATE REDUCTASE"/>
    <property type="match status" value="1"/>
</dbReference>
<evidence type="ECO:0000256" key="2">
    <source>
        <dbReference type="ARBA" id="ARBA00023002"/>
    </source>
</evidence>
<accession>A0A1X2J1H6</accession>
<comment type="caution">
    <text evidence="4">The sequence shown here is derived from an EMBL/GenBank/DDBJ whole genome shotgun (WGS) entry which is preliminary data.</text>
</comment>
<keyword evidence="2" id="KW-0560">Oxidoreductase</keyword>